<keyword evidence="2" id="KW-1185">Reference proteome</keyword>
<dbReference type="Proteomes" id="UP001388366">
    <property type="component" value="Unassembled WGS sequence"/>
</dbReference>
<evidence type="ECO:0008006" key="3">
    <source>
        <dbReference type="Google" id="ProtNLM"/>
    </source>
</evidence>
<name>A0ABU9U8X5_9GAMM</name>
<proteinExistence type="predicted"/>
<evidence type="ECO:0000313" key="1">
    <source>
        <dbReference type="EMBL" id="MEM5553285.1"/>
    </source>
</evidence>
<dbReference type="EMBL" id="JBBMQU010000090">
    <property type="protein sequence ID" value="MEM5553285.1"/>
    <property type="molecule type" value="Genomic_DNA"/>
</dbReference>
<evidence type="ECO:0000313" key="2">
    <source>
        <dbReference type="Proteomes" id="UP001388366"/>
    </source>
</evidence>
<sequence>MKLNHTYQNVIVNEVHVKRVGSEFEITFSFNDEAENLNVVLKGIRDTDNISDLLEAHRLWVEENDTNQTEFGNFTLGISSECYSEIFFDSMC</sequence>
<comment type="caution">
    <text evidence="1">The sequence shown here is derived from an EMBL/GenBank/DDBJ whole genome shotgun (WGS) entry which is preliminary data.</text>
</comment>
<organism evidence="1 2">
    <name type="scientific">Pseudoalteromonas neustonica</name>
    <dbReference type="NCBI Taxonomy" id="1840331"/>
    <lineage>
        <taxon>Bacteria</taxon>
        <taxon>Pseudomonadati</taxon>
        <taxon>Pseudomonadota</taxon>
        <taxon>Gammaproteobacteria</taxon>
        <taxon>Alteromonadales</taxon>
        <taxon>Pseudoalteromonadaceae</taxon>
        <taxon>Pseudoalteromonas</taxon>
    </lineage>
</organism>
<reference evidence="1 2" key="1">
    <citation type="submission" date="2024-03" db="EMBL/GenBank/DDBJ databases">
        <title>Community enrichment and isolation of bacterial strains for fucoidan degradation.</title>
        <authorList>
            <person name="Sichert A."/>
        </authorList>
    </citation>
    <scope>NUCLEOTIDE SEQUENCE [LARGE SCALE GENOMIC DNA]</scope>
    <source>
        <strain evidence="1 2">AS81</strain>
    </source>
</reference>
<gene>
    <name evidence="1" type="ORF">WNY63_21510</name>
</gene>
<protein>
    <recommendedName>
        <fullName evidence="3">DUF3630 family protein</fullName>
    </recommendedName>
</protein>
<accession>A0ABU9U8X5</accession>
<dbReference type="RefSeq" id="WP_342884756.1">
    <property type="nucleotide sequence ID" value="NZ_JBBMQU010000090.1"/>
</dbReference>